<comment type="caution">
    <text evidence="2">The sequence shown here is derived from an EMBL/GenBank/DDBJ whole genome shotgun (WGS) entry which is preliminary data.</text>
</comment>
<dbReference type="Proteomes" id="UP001341840">
    <property type="component" value="Unassembled WGS sequence"/>
</dbReference>
<evidence type="ECO:0000313" key="3">
    <source>
        <dbReference type="Proteomes" id="UP001341840"/>
    </source>
</evidence>
<evidence type="ECO:0000256" key="1">
    <source>
        <dbReference type="SAM" id="MobiDB-lite"/>
    </source>
</evidence>
<feature type="compositionally biased region" description="Low complexity" evidence="1">
    <location>
        <begin position="123"/>
        <end position="136"/>
    </location>
</feature>
<feature type="non-terminal residue" evidence="2">
    <location>
        <position position="195"/>
    </location>
</feature>
<gene>
    <name evidence="2" type="ORF">PIB30_096816</name>
</gene>
<feature type="compositionally biased region" description="Basic and acidic residues" evidence="1">
    <location>
        <begin position="94"/>
        <end position="110"/>
    </location>
</feature>
<organism evidence="2 3">
    <name type="scientific">Stylosanthes scabra</name>
    <dbReference type="NCBI Taxonomy" id="79078"/>
    <lineage>
        <taxon>Eukaryota</taxon>
        <taxon>Viridiplantae</taxon>
        <taxon>Streptophyta</taxon>
        <taxon>Embryophyta</taxon>
        <taxon>Tracheophyta</taxon>
        <taxon>Spermatophyta</taxon>
        <taxon>Magnoliopsida</taxon>
        <taxon>eudicotyledons</taxon>
        <taxon>Gunneridae</taxon>
        <taxon>Pentapetalae</taxon>
        <taxon>rosids</taxon>
        <taxon>fabids</taxon>
        <taxon>Fabales</taxon>
        <taxon>Fabaceae</taxon>
        <taxon>Papilionoideae</taxon>
        <taxon>50 kb inversion clade</taxon>
        <taxon>dalbergioids sensu lato</taxon>
        <taxon>Dalbergieae</taxon>
        <taxon>Pterocarpus clade</taxon>
        <taxon>Stylosanthes</taxon>
    </lineage>
</organism>
<reference evidence="2 3" key="1">
    <citation type="journal article" date="2023" name="Plants (Basel)">
        <title>Bridging the Gap: Combining Genomics and Transcriptomics Approaches to Understand Stylosanthes scabra, an Orphan Legume from the Brazilian Caatinga.</title>
        <authorList>
            <person name="Ferreira-Neto J.R.C."/>
            <person name="da Silva M.D."/>
            <person name="Binneck E."/>
            <person name="de Melo N.F."/>
            <person name="da Silva R.H."/>
            <person name="de Melo A.L.T.M."/>
            <person name="Pandolfi V."/>
            <person name="Bustamante F.O."/>
            <person name="Brasileiro-Vidal A.C."/>
            <person name="Benko-Iseppon A.M."/>
        </authorList>
    </citation>
    <scope>NUCLEOTIDE SEQUENCE [LARGE SCALE GENOMIC DNA]</scope>
    <source>
        <tissue evidence="2">Leaves</tissue>
    </source>
</reference>
<feature type="region of interest" description="Disordered" evidence="1">
    <location>
        <begin position="1"/>
        <end position="26"/>
    </location>
</feature>
<name>A0ABU6UUY9_9FABA</name>
<proteinExistence type="predicted"/>
<protein>
    <submittedName>
        <fullName evidence="2">Uncharacterized protein</fullName>
    </submittedName>
</protein>
<evidence type="ECO:0000313" key="2">
    <source>
        <dbReference type="EMBL" id="MED6165150.1"/>
    </source>
</evidence>
<accession>A0ABU6UUY9</accession>
<feature type="compositionally biased region" description="Polar residues" evidence="1">
    <location>
        <begin position="1"/>
        <end position="12"/>
    </location>
</feature>
<keyword evidence="3" id="KW-1185">Reference proteome</keyword>
<dbReference type="EMBL" id="JASCZI010123157">
    <property type="protein sequence ID" value="MED6165150.1"/>
    <property type="molecule type" value="Genomic_DNA"/>
</dbReference>
<sequence>MESQGVSSSSRRTAGGGNGRLDRSSSSMQGVFIAKVGDDKDGVAPKCHCGVFAILYLSLPCPKRTTLRRGCDRKRGSKPPLSDLVRQGETMGSSRERWSASNRDGERDGGDGEGWSVTKRSSESASALKKKSNSLPPNANAPAPHCNFFAWLDEYVASYGAVMSKAVYPGCGEQVEGQQCGAAQFDLKCKELNDR</sequence>
<feature type="region of interest" description="Disordered" evidence="1">
    <location>
        <begin position="67"/>
        <end position="136"/>
    </location>
</feature>